<dbReference type="EMBL" id="LT598458">
    <property type="protein sequence ID" value="SCU90144.1"/>
    <property type="molecule type" value="Genomic_DNA"/>
</dbReference>
<sequence>MVRDEDISEFVALTNCPRQIARKFLANNHGALDYALNDFYDTCHGSYCTETRQVSNKLLNLLERYTSTDGHGGILTDGLIQFVSDLGLELEDPLTLCLAHTMDCTSFHEPISGDQFIESWSIQTCETLEDIRNRLEDQEKKLKFDVEYLETIYQYAFGLIVDPGQKSVSIETAQEYWNIFFDNEGQGKKKYAINPSKDILSKWFSYLKACGCQSINRDVWQMFFKFVKKYPTTQTLKESYSELDAWPLVIDEFYEYLEGQSVF</sequence>
<name>A0A1G4JIG0_9SACH</name>
<evidence type="ECO:0000256" key="2">
    <source>
        <dbReference type="RuleBase" id="RU410713"/>
    </source>
</evidence>
<dbReference type="Pfam" id="PF14555">
    <property type="entry name" value="UBA_4"/>
    <property type="match status" value="1"/>
</dbReference>
<dbReference type="InterPro" id="IPR009060">
    <property type="entry name" value="UBA-like_sf"/>
</dbReference>
<dbReference type="GO" id="GO:0032182">
    <property type="term" value="F:ubiquitin-like protein binding"/>
    <property type="evidence" value="ECO:0007669"/>
    <property type="project" value="EnsemblFungi"/>
</dbReference>
<dbReference type="Proteomes" id="UP000190274">
    <property type="component" value="Chromosome F"/>
</dbReference>
<evidence type="ECO:0000313" key="4">
    <source>
        <dbReference type="EMBL" id="SCU90144.1"/>
    </source>
</evidence>
<organism evidence="4 5">
    <name type="scientific">Lachancea dasiensis</name>
    <dbReference type="NCBI Taxonomy" id="1072105"/>
    <lineage>
        <taxon>Eukaryota</taxon>
        <taxon>Fungi</taxon>
        <taxon>Dikarya</taxon>
        <taxon>Ascomycota</taxon>
        <taxon>Saccharomycotina</taxon>
        <taxon>Saccharomycetes</taxon>
        <taxon>Saccharomycetales</taxon>
        <taxon>Saccharomycetaceae</taxon>
        <taxon>Lachancea</taxon>
    </lineage>
</organism>
<dbReference type="GO" id="GO:0045116">
    <property type="term" value="P:protein neddylation"/>
    <property type="evidence" value="ECO:0007669"/>
    <property type="project" value="EnsemblFungi"/>
</dbReference>
<dbReference type="PANTHER" id="PTHR12281">
    <property type="entry name" value="RP42 RELATED"/>
    <property type="match status" value="1"/>
</dbReference>
<dbReference type="InterPro" id="IPR014764">
    <property type="entry name" value="DCN-prot"/>
</dbReference>
<gene>
    <name evidence="4" type="ORF">LADA_0F02102G</name>
</gene>
<dbReference type="Gene3D" id="1.10.238.200">
    <property type="entry name" value="Cullin, PONY binding domain"/>
    <property type="match status" value="1"/>
</dbReference>
<reference evidence="4 5" key="1">
    <citation type="submission" date="2016-03" db="EMBL/GenBank/DDBJ databases">
        <authorList>
            <person name="Devillers H."/>
        </authorList>
    </citation>
    <scope>NUCLEOTIDE SEQUENCE [LARGE SCALE GENOMIC DNA]</scope>
    <source>
        <strain evidence="4">CBS 10888</strain>
    </source>
</reference>
<proteinExistence type="predicted"/>
<keyword evidence="5" id="KW-1185">Reference proteome</keyword>
<dbReference type="SUPFAM" id="SSF46934">
    <property type="entry name" value="UBA-like"/>
    <property type="match status" value="1"/>
</dbReference>
<dbReference type="Pfam" id="PF03556">
    <property type="entry name" value="Cullin_binding"/>
    <property type="match status" value="1"/>
</dbReference>
<dbReference type="PANTHER" id="PTHR12281:SF31">
    <property type="entry name" value="DCN1-LIKE PROTEIN 3"/>
    <property type="match status" value="1"/>
</dbReference>
<dbReference type="InterPro" id="IPR042460">
    <property type="entry name" value="DCN1-like_PONY"/>
</dbReference>
<evidence type="ECO:0000259" key="3">
    <source>
        <dbReference type="PROSITE" id="PS51229"/>
    </source>
</evidence>
<keyword evidence="1" id="KW-0833">Ubl conjugation pathway</keyword>
<comment type="function">
    <text evidence="2">Neddylation of cullins play an essential role in the regulation of SCF-type complexes activity.</text>
</comment>
<dbReference type="GO" id="GO:0030674">
    <property type="term" value="F:protein-macromolecule adaptor activity"/>
    <property type="evidence" value="ECO:0007669"/>
    <property type="project" value="EnsemblFungi"/>
</dbReference>
<dbReference type="GO" id="GO:0097602">
    <property type="term" value="F:cullin family protein binding"/>
    <property type="evidence" value="ECO:0007669"/>
    <property type="project" value="EnsemblFungi"/>
</dbReference>
<evidence type="ECO:0000313" key="5">
    <source>
        <dbReference type="Proteomes" id="UP000190274"/>
    </source>
</evidence>
<dbReference type="GO" id="GO:0000151">
    <property type="term" value="C:ubiquitin ligase complex"/>
    <property type="evidence" value="ECO:0007669"/>
    <property type="project" value="TreeGrafter"/>
</dbReference>
<dbReference type="OrthoDB" id="27198at2759"/>
<evidence type="ECO:0000256" key="1">
    <source>
        <dbReference type="ARBA" id="ARBA00022786"/>
    </source>
</evidence>
<dbReference type="Gene3D" id="1.10.238.10">
    <property type="entry name" value="EF-hand"/>
    <property type="match status" value="1"/>
</dbReference>
<dbReference type="GO" id="GO:0031624">
    <property type="term" value="F:ubiquitin conjugating enzyme binding"/>
    <property type="evidence" value="ECO:0007669"/>
    <property type="project" value="EnsemblFungi"/>
</dbReference>
<accession>A0A1G4JIG0</accession>
<feature type="domain" description="DCUN1" evidence="3">
    <location>
        <begin position="53"/>
        <end position="258"/>
    </location>
</feature>
<dbReference type="STRING" id="1266660.A0A1G4JIG0"/>
<protein>
    <recommendedName>
        <fullName evidence="2">Defective in cullin neddylation protein</fullName>
    </recommendedName>
</protein>
<dbReference type="Gene3D" id="1.10.8.10">
    <property type="entry name" value="DNA helicase RuvA subunit, C-terminal domain"/>
    <property type="match status" value="1"/>
</dbReference>
<dbReference type="PROSITE" id="PS51229">
    <property type="entry name" value="DCUN1"/>
    <property type="match status" value="1"/>
</dbReference>
<dbReference type="AlphaFoldDB" id="A0A1G4JIG0"/>
<dbReference type="InterPro" id="IPR005176">
    <property type="entry name" value="PONY_dom"/>
</dbReference>